<organism evidence="2 3">
    <name type="scientific">Sphingomonas dokdonensis</name>
    <dbReference type="NCBI Taxonomy" id="344880"/>
    <lineage>
        <taxon>Bacteria</taxon>
        <taxon>Pseudomonadati</taxon>
        <taxon>Pseudomonadota</taxon>
        <taxon>Alphaproteobacteria</taxon>
        <taxon>Sphingomonadales</taxon>
        <taxon>Sphingomonadaceae</taxon>
        <taxon>Sphingomonas</taxon>
    </lineage>
</organism>
<name>A0A245ZII4_9SPHN</name>
<keyword evidence="2" id="KW-0808">Transferase</keyword>
<dbReference type="SUPFAM" id="SSF55729">
    <property type="entry name" value="Acyl-CoA N-acyltransferases (Nat)"/>
    <property type="match status" value="1"/>
</dbReference>
<dbReference type="GO" id="GO:0016747">
    <property type="term" value="F:acyltransferase activity, transferring groups other than amino-acyl groups"/>
    <property type="evidence" value="ECO:0007669"/>
    <property type="project" value="InterPro"/>
</dbReference>
<gene>
    <name evidence="2" type="ORF">SPDO_25380</name>
</gene>
<dbReference type="EMBL" id="NBBI01000004">
    <property type="protein sequence ID" value="OWK29546.1"/>
    <property type="molecule type" value="Genomic_DNA"/>
</dbReference>
<sequence>MIGPPASPIAIRPLTTADLPQAMAIQSLAYPAFLREDAAAFASRLTLRQSCCLAATRADTCGETLIAYLLAHGWPSRSPPAIGTILSEPDGCAILFIHDLAVAPVGRGTAVGRRLVDVATGAAARQGLARAELIAVDGAAPYWQRLGFAEETVSPALADKVAAYGPAARWMTRPITPEIVG</sequence>
<dbReference type="RefSeq" id="WP_088367823.1">
    <property type="nucleotide sequence ID" value="NZ_NBBI01000004.1"/>
</dbReference>
<dbReference type="Pfam" id="PF00583">
    <property type="entry name" value="Acetyltransf_1"/>
    <property type="match status" value="1"/>
</dbReference>
<comment type="caution">
    <text evidence="2">The sequence shown here is derived from an EMBL/GenBank/DDBJ whole genome shotgun (WGS) entry which is preliminary data.</text>
</comment>
<dbReference type="PROSITE" id="PS51186">
    <property type="entry name" value="GNAT"/>
    <property type="match status" value="1"/>
</dbReference>
<accession>A0A245ZII4</accession>
<feature type="domain" description="N-acetyltransferase" evidence="1">
    <location>
        <begin position="9"/>
        <end position="176"/>
    </location>
</feature>
<protein>
    <submittedName>
        <fullName evidence="2">Acetyltransferase (GNAT) family protein</fullName>
    </submittedName>
</protein>
<dbReference type="OrthoDB" id="359414at2"/>
<dbReference type="Gene3D" id="3.40.630.30">
    <property type="match status" value="1"/>
</dbReference>
<dbReference type="InterPro" id="IPR000182">
    <property type="entry name" value="GNAT_dom"/>
</dbReference>
<dbReference type="AlphaFoldDB" id="A0A245ZII4"/>
<dbReference type="CDD" id="cd04301">
    <property type="entry name" value="NAT_SF"/>
    <property type="match status" value="1"/>
</dbReference>
<evidence type="ECO:0000259" key="1">
    <source>
        <dbReference type="PROSITE" id="PS51186"/>
    </source>
</evidence>
<evidence type="ECO:0000313" key="3">
    <source>
        <dbReference type="Proteomes" id="UP000197290"/>
    </source>
</evidence>
<proteinExistence type="predicted"/>
<reference evidence="2 3" key="1">
    <citation type="submission" date="2017-03" db="EMBL/GenBank/DDBJ databases">
        <title>Genome sequence of Sphingomonas dokdonensis DSM 21029.</title>
        <authorList>
            <person name="Poehlein A."/>
            <person name="Wuebbeler J.H."/>
            <person name="Steinbuechel A."/>
            <person name="Daniel R."/>
        </authorList>
    </citation>
    <scope>NUCLEOTIDE SEQUENCE [LARGE SCALE GENOMIC DNA]</scope>
    <source>
        <strain evidence="2 3">DSM 21029</strain>
    </source>
</reference>
<evidence type="ECO:0000313" key="2">
    <source>
        <dbReference type="EMBL" id="OWK29546.1"/>
    </source>
</evidence>
<dbReference type="InterPro" id="IPR016181">
    <property type="entry name" value="Acyl_CoA_acyltransferase"/>
</dbReference>
<keyword evidence="3" id="KW-1185">Reference proteome</keyword>
<dbReference type="Proteomes" id="UP000197290">
    <property type="component" value="Unassembled WGS sequence"/>
</dbReference>